<dbReference type="InterPro" id="IPR001452">
    <property type="entry name" value="SH3_domain"/>
</dbReference>
<dbReference type="Pfam" id="PF00018">
    <property type="entry name" value="SH3_1"/>
    <property type="match status" value="1"/>
</dbReference>
<comment type="subcellular location">
    <subcellularLocation>
        <location evidence="1">Cell projection</location>
    </subcellularLocation>
</comment>
<dbReference type="Ensembl" id="ENSPKIT00000026906.1">
    <property type="protein sequence ID" value="ENSPKIP00000002950.1"/>
    <property type="gene ID" value="ENSPKIG00000020656.1"/>
</dbReference>
<dbReference type="InterPro" id="IPR035460">
    <property type="entry name" value="FCHSD_SH3_1"/>
</dbReference>
<keyword evidence="6" id="KW-0966">Cell projection</keyword>
<gene>
    <name evidence="10" type="primary">FCHSD1</name>
</gene>
<dbReference type="SMART" id="SM00326">
    <property type="entry name" value="SH3"/>
    <property type="match status" value="2"/>
</dbReference>
<name>A0A3B3QBE9_9TELE</name>
<dbReference type="FunFam" id="2.30.30.40:FF:000033">
    <property type="entry name" value="FCH and double SH3 domains protein 2"/>
    <property type="match status" value="1"/>
</dbReference>
<dbReference type="GO" id="GO:0042995">
    <property type="term" value="C:cell projection"/>
    <property type="evidence" value="ECO:0007669"/>
    <property type="project" value="UniProtKB-SubCell"/>
</dbReference>
<evidence type="ECO:0000259" key="9">
    <source>
        <dbReference type="PROSITE" id="PS50002"/>
    </source>
</evidence>
<accession>A0A3B3QBE9</accession>
<dbReference type="GO" id="GO:0031594">
    <property type="term" value="C:neuromuscular junction"/>
    <property type="evidence" value="ECO:0007669"/>
    <property type="project" value="TreeGrafter"/>
</dbReference>
<keyword evidence="11" id="KW-1185">Reference proteome</keyword>
<reference evidence="10" key="1">
    <citation type="submission" date="2025-08" db="UniProtKB">
        <authorList>
            <consortium name="Ensembl"/>
        </authorList>
    </citation>
    <scope>IDENTIFICATION</scope>
</reference>
<keyword evidence="3" id="KW-0597">Phosphoprotein</keyword>
<dbReference type="Pfam" id="PF14604">
    <property type="entry name" value="SH3_9"/>
    <property type="match status" value="1"/>
</dbReference>
<dbReference type="SUPFAM" id="SSF50044">
    <property type="entry name" value="SH3-domain"/>
    <property type="match status" value="2"/>
</dbReference>
<dbReference type="PANTHER" id="PTHR15735">
    <property type="entry name" value="FCH AND DOUBLE SH3 DOMAINS PROTEIN"/>
    <property type="match status" value="1"/>
</dbReference>
<dbReference type="GO" id="GO:0051495">
    <property type="term" value="P:positive regulation of cytoskeleton organization"/>
    <property type="evidence" value="ECO:0007669"/>
    <property type="project" value="UniProtKB-ARBA"/>
</dbReference>
<evidence type="ECO:0000256" key="7">
    <source>
        <dbReference type="PROSITE-ProRule" id="PRU00192"/>
    </source>
</evidence>
<dbReference type="Gene3D" id="2.30.30.40">
    <property type="entry name" value="SH3 Domains"/>
    <property type="match status" value="2"/>
</dbReference>
<dbReference type="GeneTree" id="ENSGT00510000046732"/>
<evidence type="ECO:0000256" key="8">
    <source>
        <dbReference type="SAM" id="MobiDB-lite"/>
    </source>
</evidence>
<keyword evidence="5" id="KW-0446">Lipid-binding</keyword>
<evidence type="ECO:0000256" key="4">
    <source>
        <dbReference type="ARBA" id="ARBA00023054"/>
    </source>
</evidence>
<feature type="compositionally biased region" description="Polar residues" evidence="8">
    <location>
        <begin position="523"/>
        <end position="533"/>
    </location>
</feature>
<feature type="region of interest" description="Disordered" evidence="8">
    <location>
        <begin position="523"/>
        <end position="563"/>
    </location>
</feature>
<reference evidence="10" key="2">
    <citation type="submission" date="2025-09" db="UniProtKB">
        <authorList>
            <consortium name="Ensembl"/>
        </authorList>
    </citation>
    <scope>IDENTIFICATION</scope>
</reference>
<dbReference type="GO" id="GO:0030833">
    <property type="term" value="P:regulation of actin filament polymerization"/>
    <property type="evidence" value="ECO:0007669"/>
    <property type="project" value="TreeGrafter"/>
</dbReference>
<keyword evidence="4" id="KW-0175">Coiled coil</keyword>
<dbReference type="FunFam" id="2.30.30.40:FF:000060">
    <property type="entry name" value="FCH and double SH3 domains protein 2"/>
    <property type="match status" value="1"/>
</dbReference>
<evidence type="ECO:0000256" key="6">
    <source>
        <dbReference type="ARBA" id="ARBA00023273"/>
    </source>
</evidence>
<sequence length="563" mass="62351">MREMDADLFDQLREQFTLLCSTEIDACHLTQSEFARIQKDASQVTREEELQIFLRETPTFSRSWEVHFQAVPGDEVSTLQHLSTSPGDDSCLDKEAQKWATKAAKDYKIIAHGGRALQTLDRRRSQLKEDEAEAGVERKMEEVKESVRKARVSRVKAEARLALLAEAGVDVEPVVRSTMSQAEEELQMERRLSEARKSSGEPAAEEDDFEFTDFEDFDENGDAFSDWGADTTPCSFPISCRVLYTYQASQADELSITEGEELQVIEDGDVEDWLKARNAAGQEGYVPERYLQWPAEGSVSSLLPKNLQLDSSFSSCESSPSLPWRQQEQSLHSGGMVRALYDYHGQSVEELSFQEGALIRLRRCRHGDVDDGFWEGELEGRVGVFPSLMVELLGEGAEEEDDGEDECSAVPTLPLFSPPAPGEYTERCSASAPGSWSADPEARLAAVYDLLTVNRGGVSSARSSPDLNARRIRPVCILFTLYLRRPLSIWVPLSAADRSQLCAASVCPARPAGAFSLRLSSPMWSEPSFTSSRPGHPRCPLSTGSPPDPERHGVAIPQLAEAG</sequence>
<evidence type="ECO:0000256" key="3">
    <source>
        <dbReference type="ARBA" id="ARBA00022553"/>
    </source>
</evidence>
<organism evidence="10 11">
    <name type="scientific">Paramormyrops kingsleyae</name>
    <dbReference type="NCBI Taxonomy" id="1676925"/>
    <lineage>
        <taxon>Eukaryota</taxon>
        <taxon>Metazoa</taxon>
        <taxon>Chordata</taxon>
        <taxon>Craniata</taxon>
        <taxon>Vertebrata</taxon>
        <taxon>Euteleostomi</taxon>
        <taxon>Actinopterygii</taxon>
        <taxon>Neopterygii</taxon>
        <taxon>Teleostei</taxon>
        <taxon>Osteoglossocephala</taxon>
        <taxon>Osteoglossomorpha</taxon>
        <taxon>Osteoglossiformes</taxon>
        <taxon>Mormyridae</taxon>
        <taxon>Paramormyrops</taxon>
    </lineage>
</organism>
<evidence type="ECO:0000256" key="1">
    <source>
        <dbReference type="ARBA" id="ARBA00004316"/>
    </source>
</evidence>
<evidence type="ECO:0000313" key="10">
    <source>
        <dbReference type="Ensembl" id="ENSPKIP00000002950.1"/>
    </source>
</evidence>
<dbReference type="STRING" id="1676925.ENSPKIP00000002950"/>
<evidence type="ECO:0000256" key="5">
    <source>
        <dbReference type="ARBA" id="ARBA00023121"/>
    </source>
</evidence>
<dbReference type="PANTHER" id="PTHR15735:SF4">
    <property type="entry name" value="F-BAR AND DOUBLE SH3 DOMAINS PROTEIN 1"/>
    <property type="match status" value="1"/>
</dbReference>
<protein>
    <submittedName>
        <fullName evidence="10">FCH and double SH3 domains 1</fullName>
    </submittedName>
</protein>
<dbReference type="GO" id="GO:0007274">
    <property type="term" value="P:neuromuscular synaptic transmission"/>
    <property type="evidence" value="ECO:0007669"/>
    <property type="project" value="TreeGrafter"/>
</dbReference>
<dbReference type="PROSITE" id="PS50002">
    <property type="entry name" value="SH3"/>
    <property type="match status" value="2"/>
</dbReference>
<feature type="domain" description="SH3" evidence="9">
    <location>
        <begin position="332"/>
        <end position="395"/>
    </location>
</feature>
<dbReference type="CDD" id="cd11761">
    <property type="entry name" value="SH3_FCHSD_1"/>
    <property type="match status" value="1"/>
</dbReference>
<evidence type="ECO:0000313" key="11">
    <source>
        <dbReference type="Proteomes" id="UP000261540"/>
    </source>
</evidence>
<dbReference type="Proteomes" id="UP000261540">
    <property type="component" value="Unplaced"/>
</dbReference>
<dbReference type="AlphaFoldDB" id="A0A3B3QBE9"/>
<keyword evidence="2 7" id="KW-0728">SH3 domain</keyword>
<dbReference type="InterPro" id="IPR036028">
    <property type="entry name" value="SH3-like_dom_sf"/>
</dbReference>
<dbReference type="GO" id="GO:0008289">
    <property type="term" value="F:lipid binding"/>
    <property type="evidence" value="ECO:0007669"/>
    <property type="project" value="UniProtKB-KW"/>
</dbReference>
<dbReference type="GO" id="GO:0055037">
    <property type="term" value="C:recycling endosome"/>
    <property type="evidence" value="ECO:0007669"/>
    <property type="project" value="TreeGrafter"/>
</dbReference>
<evidence type="ECO:0000256" key="2">
    <source>
        <dbReference type="ARBA" id="ARBA00022443"/>
    </source>
</evidence>
<proteinExistence type="predicted"/>
<feature type="domain" description="SH3" evidence="9">
    <location>
        <begin position="235"/>
        <end position="296"/>
    </location>
</feature>
<dbReference type="GO" id="GO:1902905">
    <property type="term" value="P:positive regulation of supramolecular fiber organization"/>
    <property type="evidence" value="ECO:0007669"/>
    <property type="project" value="UniProtKB-ARBA"/>
</dbReference>